<keyword evidence="2" id="KW-1133">Transmembrane helix</keyword>
<dbReference type="PANTHER" id="PTHR12138">
    <property type="entry name" value="PRIMATE-EXPANDED PROTEIN FAMILY"/>
    <property type="match status" value="1"/>
</dbReference>
<dbReference type="PANTHER" id="PTHR12138:SF135">
    <property type="entry name" value="SAM DOMAIN-CONTAINING PROTEIN"/>
    <property type="match status" value="1"/>
</dbReference>
<proteinExistence type="predicted"/>
<evidence type="ECO:0000313" key="4">
    <source>
        <dbReference type="Proteomes" id="UP000028761"/>
    </source>
</evidence>
<feature type="transmembrane region" description="Helical" evidence="2">
    <location>
        <begin position="6"/>
        <end position="29"/>
    </location>
</feature>
<feature type="region of interest" description="Disordered" evidence="1">
    <location>
        <begin position="136"/>
        <end position="164"/>
    </location>
</feature>
<reference evidence="3" key="3">
    <citation type="submission" date="2025-09" db="UniProtKB">
        <authorList>
            <consortium name="Ensembl"/>
        </authorList>
    </citation>
    <scope>IDENTIFICATION</scope>
</reference>
<evidence type="ECO:0000256" key="1">
    <source>
        <dbReference type="SAM" id="MobiDB-lite"/>
    </source>
</evidence>
<dbReference type="Proteomes" id="UP000028761">
    <property type="component" value="Chromosome 17"/>
</dbReference>
<reference evidence="3 4" key="1">
    <citation type="submission" date="2012-03" db="EMBL/GenBank/DDBJ databases">
        <title>Whole Genome Assembly of Papio anubis.</title>
        <authorList>
            <person name="Liu Y.L."/>
            <person name="Abraham K.A."/>
            <person name="Akbar H.A."/>
            <person name="Ali S.A."/>
            <person name="Anosike U.A."/>
            <person name="Aqrawi P.A."/>
            <person name="Arias F.A."/>
            <person name="Attaway T.A."/>
            <person name="Awwad R.A."/>
            <person name="Babu C.B."/>
            <person name="Bandaranaike D.B."/>
            <person name="Battles P.B."/>
            <person name="Bell A.B."/>
            <person name="Beltran B.B."/>
            <person name="Berhane-Mersha D.B."/>
            <person name="Bess C.B."/>
            <person name="Bickham C.B."/>
            <person name="Bolden T.B."/>
            <person name="Carter K.C."/>
            <person name="Chau D.C."/>
            <person name="Chavez A.C."/>
            <person name="Clerc-Blankenburg K.C."/>
            <person name="Coyle M.C."/>
            <person name="Dao M.D."/>
            <person name="Davila M.L.D."/>
            <person name="Davy-Carroll L.D."/>
            <person name="Denson S.D."/>
            <person name="Dinh H.D."/>
            <person name="Fernandez S.F."/>
            <person name="Fernando P.F."/>
            <person name="Forbes L.F."/>
            <person name="Francis C.F."/>
            <person name="Francisco L.F."/>
            <person name="Fu Q.F."/>
            <person name="Garcia-Iii R.G."/>
            <person name="Garrett T.G."/>
            <person name="Gross S.G."/>
            <person name="Gubbala S.G."/>
            <person name="Hirani K.H."/>
            <person name="Hogues M.H."/>
            <person name="Hollins B.H."/>
            <person name="Jackson L.J."/>
            <person name="Javaid M.J."/>
            <person name="Jhangiani S.J."/>
            <person name="Johnson A.J."/>
            <person name="Johnson B.J."/>
            <person name="Jones J.J."/>
            <person name="Joshi V.J."/>
            <person name="Kalu J.K."/>
            <person name="Khan N.K."/>
            <person name="Korchina V.K."/>
            <person name="Kovar C.K."/>
            <person name="Lago L.L."/>
            <person name="Lara F.L."/>
            <person name="Le T.-K.L."/>
            <person name="Lee S.L."/>
            <person name="Legall-Iii F.L."/>
            <person name="Lemon S.L."/>
            <person name="Liu J.L."/>
            <person name="Liu Y.-S.L."/>
            <person name="Liyanage D.L."/>
            <person name="Lopez J.L."/>
            <person name="Lorensuhewa L.L."/>
            <person name="Mata R.M."/>
            <person name="Mathew T.M."/>
            <person name="Mercado C.M."/>
            <person name="Mercado I.M."/>
            <person name="Morales K.M."/>
            <person name="Morgan M.M."/>
            <person name="Munidasa M.M."/>
            <person name="Ngo D.N."/>
            <person name="Nguyen L.N."/>
            <person name="Nguyen T.N."/>
            <person name="Nguyen N.N."/>
            <person name="Obregon M.O."/>
            <person name="Okwuonu G.O."/>
            <person name="Ongeri F.O."/>
            <person name="Onwere C.O."/>
            <person name="Osifeso I.O."/>
            <person name="Parra A.P."/>
            <person name="Patil S.P."/>
            <person name="Perez A.P."/>
            <person name="Perez Y.P."/>
            <person name="Pham C.P."/>
            <person name="Pu L.-L.P."/>
            <person name="Puazo M.P."/>
            <person name="Quiroz J.Q."/>
            <person name="Rouhana J.R."/>
            <person name="Ruiz M.R."/>
            <person name="Ruiz S.-J.R."/>
            <person name="Saada N.S."/>
            <person name="Santibanez J.S."/>
            <person name="Scheel M.S."/>
            <person name="Schneider B.S."/>
            <person name="Simmons D.S."/>
            <person name="Sisson I.S."/>
            <person name="Tang L.-Y.T."/>
            <person name="Thornton R.T."/>
            <person name="Tisius J.T."/>
            <person name="Toledanes G.T."/>
            <person name="Trejos Z.T."/>
            <person name="Usmani K.U."/>
            <person name="Varghese R.V."/>
            <person name="Vattathil S.V."/>
            <person name="Vee V.V."/>
            <person name="Walker D.W."/>
            <person name="Weissenberger G.W."/>
            <person name="White C.W."/>
            <person name="Williams A.W."/>
            <person name="Woodworth J.W."/>
            <person name="Wright R.W."/>
            <person name="Zhu Y.Z."/>
            <person name="Han Y.H."/>
            <person name="Newsham I.N."/>
            <person name="Nazareth L.N."/>
            <person name="Worley K.W."/>
            <person name="Muzny D.M."/>
            <person name="Rogers J.R."/>
            <person name="Gibbs R.G."/>
        </authorList>
    </citation>
    <scope>NUCLEOTIDE SEQUENCE [LARGE SCALE GENOMIC DNA]</scope>
</reference>
<organism evidence="3 4">
    <name type="scientific">Papio anubis</name>
    <name type="common">Olive baboon</name>
    <dbReference type="NCBI Taxonomy" id="9555"/>
    <lineage>
        <taxon>Eukaryota</taxon>
        <taxon>Metazoa</taxon>
        <taxon>Chordata</taxon>
        <taxon>Craniata</taxon>
        <taxon>Vertebrata</taxon>
        <taxon>Euteleostomi</taxon>
        <taxon>Mammalia</taxon>
        <taxon>Eutheria</taxon>
        <taxon>Euarchontoglires</taxon>
        <taxon>Primates</taxon>
        <taxon>Haplorrhini</taxon>
        <taxon>Catarrhini</taxon>
        <taxon>Cercopithecidae</taxon>
        <taxon>Cercopithecinae</taxon>
        <taxon>Papio</taxon>
    </lineage>
</organism>
<dbReference type="Ensembl" id="ENSPANT00000063735.1">
    <property type="protein sequence ID" value="ENSPANP00000056639.1"/>
    <property type="gene ID" value="ENSPANG00000043719.1"/>
</dbReference>
<evidence type="ECO:0000256" key="2">
    <source>
        <dbReference type="SAM" id="Phobius"/>
    </source>
</evidence>
<dbReference type="PRINTS" id="PR02045">
    <property type="entry name" value="F138DOMAIN"/>
</dbReference>
<feature type="region of interest" description="Disordered" evidence="1">
    <location>
        <begin position="255"/>
        <end position="279"/>
    </location>
</feature>
<keyword evidence="4" id="KW-1185">Reference proteome</keyword>
<dbReference type="GeneTree" id="ENSGT01150000286943"/>
<accession>A0A8I5NGL6</accession>
<protein>
    <submittedName>
        <fullName evidence="3">Uncharacterized protein</fullName>
    </submittedName>
</protein>
<reference evidence="3" key="2">
    <citation type="submission" date="2025-08" db="UniProtKB">
        <authorList>
            <consortium name="Ensembl"/>
        </authorList>
    </citation>
    <scope>IDENTIFICATION</scope>
</reference>
<name>A0A8I5NGL6_PAPAN</name>
<evidence type="ECO:0000313" key="3">
    <source>
        <dbReference type="Ensembl" id="ENSPANP00000056639.1"/>
    </source>
</evidence>
<keyword evidence="2" id="KW-0472">Membrane</keyword>
<keyword evidence="2" id="KW-0812">Transmembrane</keyword>
<sequence>ICFLPLFFFSLFFLFFSFSFSFFFFFFFWRRSLALSPRLEFRGTITAHCNVHLPGSSDSPVSASGVAGTTGVCHHAQLIFVFLVETGFHHVGQAGLELLTSSDPPASTSQSTGITGVSHCAQLSLFLNLTGARGLQGQDGLEANNPGGTRRSPTRLGRQPHGPWADARGAAAQGGERLLGPILKQRNVQSWSLAPGAGRVGAGRAARSGRPFPLDGQPALTQPSDSACVLQRGPRGSFAAVAKPGAAKRWRHRGRELACTPEPSKPRSRCAGGAVRRHS</sequence>
<dbReference type="AlphaFoldDB" id="A0A8I5NGL6"/>